<feature type="transmembrane region" description="Helical" evidence="6">
    <location>
        <begin position="35"/>
        <end position="57"/>
    </location>
</feature>
<comment type="subcellular location">
    <subcellularLocation>
        <location evidence="1">Membrane</location>
        <topology evidence="1">Multi-pass membrane protein</topology>
    </subcellularLocation>
</comment>
<gene>
    <name evidence="7" type="ORF">CUNI_LOCUS2151</name>
</gene>
<keyword evidence="2 6" id="KW-0812">Transmembrane</keyword>
<feature type="transmembrane region" description="Helical" evidence="6">
    <location>
        <begin position="112"/>
        <end position="131"/>
    </location>
</feature>
<evidence type="ECO:0000256" key="1">
    <source>
        <dbReference type="ARBA" id="ARBA00004141"/>
    </source>
</evidence>
<dbReference type="GO" id="GO:0016020">
    <property type="term" value="C:membrane"/>
    <property type="evidence" value="ECO:0007669"/>
    <property type="project" value="UniProtKB-SubCell"/>
</dbReference>
<dbReference type="InterPro" id="IPR028110">
    <property type="entry name" value="TMEM254"/>
</dbReference>
<evidence type="ECO:0000256" key="3">
    <source>
        <dbReference type="ARBA" id="ARBA00022989"/>
    </source>
</evidence>
<keyword evidence="4 6" id="KW-0472">Membrane</keyword>
<dbReference type="Proteomes" id="UP000678393">
    <property type="component" value="Unassembled WGS sequence"/>
</dbReference>
<dbReference type="EMBL" id="CAJHNH020000273">
    <property type="protein sequence ID" value="CAG5116593.1"/>
    <property type="molecule type" value="Genomic_DNA"/>
</dbReference>
<keyword evidence="8" id="KW-1185">Reference proteome</keyword>
<protein>
    <recommendedName>
        <fullName evidence="5">Transmembrane protein 254</fullName>
    </recommendedName>
</protein>
<evidence type="ECO:0000313" key="8">
    <source>
        <dbReference type="Proteomes" id="UP000678393"/>
    </source>
</evidence>
<evidence type="ECO:0000256" key="2">
    <source>
        <dbReference type="ARBA" id="ARBA00022692"/>
    </source>
</evidence>
<comment type="caution">
    <text evidence="7">The sequence shown here is derived from an EMBL/GenBank/DDBJ whole genome shotgun (WGS) entry which is preliminary data.</text>
</comment>
<reference evidence="7" key="1">
    <citation type="submission" date="2021-04" db="EMBL/GenBank/DDBJ databases">
        <authorList>
            <consortium name="Molecular Ecology Group"/>
        </authorList>
    </citation>
    <scope>NUCLEOTIDE SEQUENCE</scope>
</reference>
<organism evidence="7 8">
    <name type="scientific">Candidula unifasciata</name>
    <dbReference type="NCBI Taxonomy" id="100452"/>
    <lineage>
        <taxon>Eukaryota</taxon>
        <taxon>Metazoa</taxon>
        <taxon>Spiralia</taxon>
        <taxon>Lophotrochozoa</taxon>
        <taxon>Mollusca</taxon>
        <taxon>Gastropoda</taxon>
        <taxon>Heterobranchia</taxon>
        <taxon>Euthyneura</taxon>
        <taxon>Panpulmonata</taxon>
        <taxon>Eupulmonata</taxon>
        <taxon>Stylommatophora</taxon>
        <taxon>Helicina</taxon>
        <taxon>Helicoidea</taxon>
        <taxon>Geomitridae</taxon>
        <taxon>Candidula</taxon>
    </lineage>
</organism>
<keyword evidence="3 6" id="KW-1133">Transmembrane helix</keyword>
<dbReference type="PANTHER" id="PTHR34104:SF3">
    <property type="entry name" value="TRANSMEMBRANE PROTEIN 254"/>
    <property type="match status" value="1"/>
</dbReference>
<feature type="transmembrane region" description="Helical" evidence="6">
    <location>
        <begin position="78"/>
        <end position="100"/>
    </location>
</feature>
<dbReference type="OrthoDB" id="9984821at2759"/>
<evidence type="ECO:0000256" key="6">
    <source>
        <dbReference type="SAM" id="Phobius"/>
    </source>
</evidence>
<accession>A0A8S3YHC4</accession>
<evidence type="ECO:0000313" key="7">
    <source>
        <dbReference type="EMBL" id="CAG5116593.1"/>
    </source>
</evidence>
<dbReference type="AlphaFoldDB" id="A0A8S3YHC4"/>
<evidence type="ECO:0000256" key="5">
    <source>
        <dbReference type="ARBA" id="ARBA00034834"/>
    </source>
</evidence>
<dbReference type="Pfam" id="PF14934">
    <property type="entry name" value="TMEM254"/>
    <property type="match status" value="1"/>
</dbReference>
<name>A0A8S3YHC4_9EUPU</name>
<evidence type="ECO:0000256" key="4">
    <source>
        <dbReference type="ARBA" id="ARBA00023136"/>
    </source>
</evidence>
<dbReference type="PANTHER" id="PTHR34104">
    <property type="entry name" value="TRANSMEMBRANE PROTEIN 254"/>
    <property type="match status" value="1"/>
</dbReference>
<proteinExistence type="predicted"/>
<sequence length="140" mass="15661">MAVEKRSKDGPKKKISPPQQRQIYDPRYFAWPSRFWMLFNVFGIGLLIASTLSPARIPTFLGPIATYGRFMGTTYPNACVYLCAFTLIAHITQAAFAGKVCHDRGMATSTTVKWVFSTLLFGFSSLVLRLLPHKPVLKTA</sequence>